<accession>A7A8X5</accession>
<dbReference type="Proteomes" id="UP000003773">
    <property type="component" value="Unassembled WGS sequence"/>
</dbReference>
<dbReference type="EMBL" id="AAXD02000074">
    <property type="protein sequence ID" value="EDN82189.1"/>
    <property type="molecule type" value="Genomic_DNA"/>
</dbReference>
<protein>
    <submittedName>
        <fullName evidence="1">Uncharacterized protein</fullName>
    </submittedName>
</protein>
<sequence>MNYDEPDSRHRDCFSKDVCLTHMDGTENHSLAICFRTHAGAM</sequence>
<dbReference type="HOGENOM" id="CLU_3247845_0_0_11"/>
<reference evidence="1 2" key="2">
    <citation type="submission" date="2007-05" db="EMBL/GenBank/DDBJ databases">
        <title>Draft genome sequence of Bifidobacterium adolescentis (L2-32).</title>
        <authorList>
            <person name="Sudarsanam P."/>
            <person name="Ley R."/>
            <person name="Guruge J."/>
            <person name="Turnbaugh P.J."/>
            <person name="Mahowald M."/>
            <person name="Liep D."/>
            <person name="Gordon J."/>
        </authorList>
    </citation>
    <scope>NUCLEOTIDE SEQUENCE [LARGE SCALE GENOMIC DNA]</scope>
    <source>
        <strain evidence="1 2">L2-32</strain>
    </source>
</reference>
<organism evidence="1 2">
    <name type="scientific">Bifidobacterium adolescentis L2-32</name>
    <dbReference type="NCBI Taxonomy" id="411481"/>
    <lineage>
        <taxon>Bacteria</taxon>
        <taxon>Bacillati</taxon>
        <taxon>Actinomycetota</taxon>
        <taxon>Actinomycetes</taxon>
        <taxon>Bifidobacteriales</taxon>
        <taxon>Bifidobacteriaceae</taxon>
        <taxon>Bifidobacterium</taxon>
    </lineage>
</organism>
<evidence type="ECO:0000313" key="1">
    <source>
        <dbReference type="EMBL" id="EDN82189.1"/>
    </source>
</evidence>
<reference evidence="1 2" key="1">
    <citation type="submission" date="2007-04" db="EMBL/GenBank/DDBJ databases">
        <authorList>
            <person name="Fulton L."/>
            <person name="Clifton S."/>
            <person name="Fulton B."/>
            <person name="Xu J."/>
            <person name="Minx P."/>
            <person name="Pepin K.H."/>
            <person name="Johnson M."/>
            <person name="Thiruvilangam P."/>
            <person name="Bhonagiri V."/>
            <person name="Nash W.E."/>
            <person name="Mardis E.R."/>
            <person name="Wilson R.K."/>
        </authorList>
    </citation>
    <scope>NUCLEOTIDE SEQUENCE [LARGE SCALE GENOMIC DNA]</scope>
    <source>
        <strain evidence="1 2">L2-32</strain>
    </source>
</reference>
<dbReference type="AlphaFoldDB" id="A7A8X5"/>
<gene>
    <name evidence="1" type="ORF">BIFADO_02317</name>
</gene>
<evidence type="ECO:0000313" key="2">
    <source>
        <dbReference type="Proteomes" id="UP000003773"/>
    </source>
</evidence>
<comment type="caution">
    <text evidence="1">The sequence shown here is derived from an EMBL/GenBank/DDBJ whole genome shotgun (WGS) entry which is preliminary data.</text>
</comment>
<proteinExistence type="predicted"/>
<name>A7A8X5_BIFAD</name>